<dbReference type="RefSeq" id="WP_106771120.1">
    <property type="nucleotide sequence ID" value="NZ_PXYK01000004.1"/>
</dbReference>
<proteinExistence type="predicted"/>
<evidence type="ECO:0000313" key="2">
    <source>
        <dbReference type="EMBL" id="PSJ64375.1"/>
    </source>
</evidence>
<organism evidence="2 3">
    <name type="scientific">Kumtagia ephedrae</name>
    <dbReference type="NCBI Taxonomy" id="2116701"/>
    <lineage>
        <taxon>Bacteria</taxon>
        <taxon>Pseudomonadati</taxon>
        <taxon>Pseudomonadota</taxon>
        <taxon>Alphaproteobacteria</taxon>
        <taxon>Hyphomicrobiales</taxon>
        <taxon>Phyllobacteriaceae</taxon>
        <taxon>Kumtagia</taxon>
    </lineage>
</organism>
<dbReference type="PANTHER" id="PTHR34107">
    <property type="entry name" value="SLL0198 PROTEIN-RELATED"/>
    <property type="match status" value="1"/>
</dbReference>
<dbReference type="CDD" id="cd06260">
    <property type="entry name" value="DUF820-like"/>
    <property type="match status" value="1"/>
</dbReference>
<feature type="domain" description="Putative restriction endonuclease" evidence="1">
    <location>
        <begin position="10"/>
        <end position="180"/>
    </location>
</feature>
<dbReference type="OrthoDB" id="461333at2"/>
<dbReference type="InterPro" id="IPR008538">
    <property type="entry name" value="Uma2"/>
</dbReference>
<name>A0A2P7SPT6_9HYPH</name>
<sequence length="205" mass="22651">MTKTSGRPATYADLEAVPSHLVAEIIDGELMTHPRPSFRHGGSATALNIRLGAAFQFKDSGGPGGWLFIVEPELKLGSNVLVPDIAGWRRERLSGYPDTNRSTIAPDWVCEVLSASTERRDRTVKTRLYAEAGIGHLWIVDPRQQLLEVFTLLERQWLLEGSWTSGDVVSAPPFEAISLSLVDLWPLDQPLGFNEDPQALYAGDR</sequence>
<dbReference type="SUPFAM" id="SSF52980">
    <property type="entry name" value="Restriction endonuclease-like"/>
    <property type="match status" value="1"/>
</dbReference>
<evidence type="ECO:0000259" key="1">
    <source>
        <dbReference type="Pfam" id="PF05685"/>
    </source>
</evidence>
<dbReference type="Proteomes" id="UP000241229">
    <property type="component" value="Unassembled WGS sequence"/>
</dbReference>
<dbReference type="AlphaFoldDB" id="A0A2P7SPT6"/>
<dbReference type="Pfam" id="PF05685">
    <property type="entry name" value="Uma2"/>
    <property type="match status" value="1"/>
</dbReference>
<dbReference type="PANTHER" id="PTHR34107:SF4">
    <property type="entry name" value="SLL1222 PROTEIN"/>
    <property type="match status" value="1"/>
</dbReference>
<dbReference type="EMBL" id="PXYK01000004">
    <property type="protein sequence ID" value="PSJ64375.1"/>
    <property type="molecule type" value="Genomic_DNA"/>
</dbReference>
<comment type="caution">
    <text evidence="2">The sequence shown here is derived from an EMBL/GenBank/DDBJ whole genome shotgun (WGS) entry which is preliminary data.</text>
</comment>
<dbReference type="InterPro" id="IPR011335">
    <property type="entry name" value="Restrct_endonuc-II-like"/>
</dbReference>
<evidence type="ECO:0000313" key="3">
    <source>
        <dbReference type="Proteomes" id="UP000241229"/>
    </source>
</evidence>
<protein>
    <recommendedName>
        <fullName evidence="1">Putative restriction endonuclease domain-containing protein</fullName>
    </recommendedName>
</protein>
<dbReference type="InterPro" id="IPR012296">
    <property type="entry name" value="Nuclease_put_TT1808"/>
</dbReference>
<accession>A0A2P7SPT6</accession>
<dbReference type="Gene3D" id="3.90.1570.10">
    <property type="entry name" value="tt1808, chain A"/>
    <property type="match status" value="1"/>
</dbReference>
<reference evidence="2 3" key="1">
    <citation type="submission" date="2018-03" db="EMBL/GenBank/DDBJ databases">
        <title>The draft genome of Mesorhizobium sp. 6GN-30.</title>
        <authorList>
            <person name="Liu L."/>
            <person name="Li L."/>
            <person name="Wang T."/>
            <person name="Zhang X."/>
            <person name="Liang L."/>
        </authorList>
    </citation>
    <scope>NUCLEOTIDE SEQUENCE [LARGE SCALE GENOMIC DNA]</scope>
    <source>
        <strain evidence="2 3">6GN30</strain>
    </source>
</reference>
<gene>
    <name evidence="2" type="ORF">C7I84_05325</name>
</gene>
<keyword evidence="3" id="KW-1185">Reference proteome</keyword>